<sequence>MKKVFSHLFCLQLEEDVNEVHFALKSESCIEDDCFSEASLKLDKLLKFKHPQIGQNIINATKKIIRLS</sequence>
<dbReference type="AlphaFoldDB" id="I3SCL5"/>
<evidence type="ECO:0000313" key="1">
    <source>
        <dbReference type="EMBL" id="AFK38007.1"/>
    </source>
</evidence>
<reference evidence="1" key="1">
    <citation type="submission" date="2012-05" db="EMBL/GenBank/DDBJ databases">
        <authorList>
            <person name="Krishnakumar V."/>
            <person name="Cheung F."/>
            <person name="Xiao Y."/>
            <person name="Chan A."/>
            <person name="Moskal W.A."/>
            <person name="Town C.D."/>
        </authorList>
    </citation>
    <scope>NUCLEOTIDE SEQUENCE</scope>
</reference>
<name>I3SCL5_LOTJA</name>
<proteinExistence type="evidence at transcript level"/>
<protein>
    <submittedName>
        <fullName evidence="1">Uncharacterized protein</fullName>
    </submittedName>
</protein>
<organism evidence="1">
    <name type="scientific">Lotus japonicus</name>
    <name type="common">Lotus corniculatus var. japonicus</name>
    <dbReference type="NCBI Taxonomy" id="34305"/>
    <lineage>
        <taxon>Eukaryota</taxon>
        <taxon>Viridiplantae</taxon>
        <taxon>Streptophyta</taxon>
        <taxon>Embryophyta</taxon>
        <taxon>Tracheophyta</taxon>
        <taxon>Spermatophyta</taxon>
        <taxon>Magnoliopsida</taxon>
        <taxon>eudicotyledons</taxon>
        <taxon>Gunneridae</taxon>
        <taxon>Pentapetalae</taxon>
        <taxon>rosids</taxon>
        <taxon>fabids</taxon>
        <taxon>Fabales</taxon>
        <taxon>Fabaceae</taxon>
        <taxon>Papilionoideae</taxon>
        <taxon>50 kb inversion clade</taxon>
        <taxon>NPAAA clade</taxon>
        <taxon>Hologalegina</taxon>
        <taxon>robinioid clade</taxon>
        <taxon>Loteae</taxon>
        <taxon>Lotus</taxon>
    </lineage>
</organism>
<accession>I3SCL5</accession>
<dbReference type="EMBL" id="BT138212">
    <property type="protein sequence ID" value="AFK38007.1"/>
    <property type="molecule type" value="mRNA"/>
</dbReference>